<dbReference type="PROSITE" id="PS50268">
    <property type="entry name" value="CADHERIN_2"/>
    <property type="match status" value="1"/>
</dbReference>
<evidence type="ECO:0000256" key="2">
    <source>
        <dbReference type="ARBA" id="ARBA00022737"/>
    </source>
</evidence>
<keyword evidence="3" id="KW-0106">Calcium</keyword>
<dbReference type="Gene3D" id="2.60.40.60">
    <property type="entry name" value="Cadherins"/>
    <property type="match status" value="2"/>
</dbReference>
<dbReference type="CDD" id="cd11304">
    <property type="entry name" value="Cadherin_repeat"/>
    <property type="match status" value="1"/>
</dbReference>
<sequence>MTVTNVNEEPTLSANAKLSVPENTTGTVYTATGSDPENVQLFYTLSGTDAGLFNLDTNTGALSFKSAPDYEAPADAGGNNIYNVNLTANDGSLNSAPQALLISVANVDDANAAPIFTSSSKANVAENSTAVATLMATDADGDTLTYSVTGGADQALFSWTAIVVHLPSLMRQTSKLLGIVIVITLMLLKSPPMTARAIPHR</sequence>
<dbReference type="SUPFAM" id="SSF49313">
    <property type="entry name" value="Cadherin-like"/>
    <property type="match status" value="1"/>
</dbReference>
<evidence type="ECO:0000256" key="3">
    <source>
        <dbReference type="ARBA" id="ARBA00022837"/>
    </source>
</evidence>
<reference evidence="7" key="1">
    <citation type="journal article" date="2019" name="Microbiol. Resour. Announc.">
        <title>Complete Genome Sequence of Halomonas olivaria, a Moderately Halophilic Bacterium Isolated from Olive Processing Effluents, Obtained by Nanopore Sequencing.</title>
        <authorList>
            <person name="Nagata S."/>
            <person name="Ii K.M."/>
            <person name="Tsukimi T."/>
            <person name="Miura M.C."/>
            <person name="Galipon J."/>
            <person name="Arakawa K."/>
        </authorList>
    </citation>
    <scope>NUCLEOTIDE SEQUENCE [LARGE SCALE GENOMIC DNA]</scope>
    <source>
        <strain evidence="7">TYRC17</strain>
    </source>
</reference>
<gene>
    <name evidence="6" type="ORF">HORIV_21030</name>
</gene>
<feature type="domain" description="Cadherin" evidence="5">
    <location>
        <begin position="12"/>
        <end position="116"/>
    </location>
</feature>
<protein>
    <recommendedName>
        <fullName evidence="5">Cadherin domain-containing protein</fullName>
    </recommendedName>
</protein>
<name>A0ABM8HNE7_9GAMM</name>
<keyword evidence="2" id="KW-0677">Repeat</keyword>
<evidence type="ECO:0000256" key="1">
    <source>
        <dbReference type="ARBA" id="ARBA00004370"/>
    </source>
</evidence>
<dbReference type="PANTHER" id="PTHR24027">
    <property type="entry name" value="CADHERIN-23"/>
    <property type="match status" value="1"/>
</dbReference>
<organism evidence="6 7">
    <name type="scientific">Vreelandella olivaria</name>
    <dbReference type="NCBI Taxonomy" id="390919"/>
    <lineage>
        <taxon>Bacteria</taxon>
        <taxon>Pseudomonadati</taxon>
        <taxon>Pseudomonadota</taxon>
        <taxon>Gammaproteobacteria</taxon>
        <taxon>Oceanospirillales</taxon>
        <taxon>Halomonadaceae</taxon>
        <taxon>Vreelandella</taxon>
    </lineage>
</organism>
<keyword evidence="7" id="KW-1185">Reference proteome</keyword>
<accession>A0ABM8HNE7</accession>
<dbReference type="EMBL" id="AP019416">
    <property type="protein sequence ID" value="BBI49682.1"/>
    <property type="molecule type" value="Genomic_DNA"/>
</dbReference>
<dbReference type="InterPro" id="IPR002126">
    <property type="entry name" value="Cadherin-like_dom"/>
</dbReference>
<dbReference type="InterPro" id="IPR039808">
    <property type="entry name" value="Cadherin"/>
</dbReference>
<dbReference type="Pfam" id="PF00028">
    <property type="entry name" value="Cadherin"/>
    <property type="match status" value="1"/>
</dbReference>
<dbReference type="InterPro" id="IPR015919">
    <property type="entry name" value="Cadherin-like_sf"/>
</dbReference>
<dbReference type="PANTHER" id="PTHR24027:SF438">
    <property type="entry name" value="CADHERIN 23"/>
    <property type="match status" value="1"/>
</dbReference>
<evidence type="ECO:0000259" key="5">
    <source>
        <dbReference type="PROSITE" id="PS50268"/>
    </source>
</evidence>
<evidence type="ECO:0000256" key="4">
    <source>
        <dbReference type="ARBA" id="ARBA00023136"/>
    </source>
</evidence>
<evidence type="ECO:0000313" key="7">
    <source>
        <dbReference type="Proteomes" id="UP000289555"/>
    </source>
</evidence>
<dbReference type="Proteomes" id="UP000289555">
    <property type="component" value="Chromosome"/>
</dbReference>
<keyword evidence="4" id="KW-0472">Membrane</keyword>
<proteinExistence type="predicted"/>
<comment type="subcellular location">
    <subcellularLocation>
        <location evidence="1">Membrane</location>
    </subcellularLocation>
</comment>
<evidence type="ECO:0000313" key="6">
    <source>
        <dbReference type="EMBL" id="BBI49682.1"/>
    </source>
</evidence>